<dbReference type="PANTHER" id="PTHR24342:SF12">
    <property type="entry name" value="DEATH-ASSOCIATED PROTEIN KINASE RELATED"/>
    <property type="match status" value="1"/>
</dbReference>
<keyword evidence="2" id="KW-0808">Transferase</keyword>
<feature type="compositionally biased region" description="Basic and acidic residues" evidence="6">
    <location>
        <begin position="463"/>
        <end position="484"/>
    </location>
</feature>
<evidence type="ECO:0000259" key="7">
    <source>
        <dbReference type="PROSITE" id="PS50011"/>
    </source>
</evidence>
<dbReference type="PROSITE" id="PS50011">
    <property type="entry name" value="PROTEIN_KINASE_DOM"/>
    <property type="match status" value="1"/>
</dbReference>
<sequence>TPRGKYAVVRRAHRTVHVAGGGTRQEWYAAKYQRKQRRGTNVRHGILHEAAVLYLLRHHDSCIQLRGLYETQHEMILLLQLAPHGEVQRLVDEAPAGVGEAVALQCVRDTLRALMALHTLNLAHLDLKPPIQSGSSKGGSCPHPMAPHGEVQRLVDEAPAGVGEAVALQCVRDTLRALMALHTLNLAHLDLKPPIQSGSSKGGSCPHPMWVIPNPSTKPTLYIVPPPGEPGLLQLQPAVLDKLLCEEPISDHLTVEPQPFARTYFKQQHGHVELREVLGTWSYVRFWARGATPTFADPAAPEVLQYEPISLATDMWSVGVLAYVLLSGHSPFTGDTKQETFLNITQGDLDFPEDLFGDVSPAAMDFISALVQLNPSCRLSVEQALHHPWFSGFASLPPTVGDTQPPVGVGQTPVGVEQPPVGVVYSAATSSDDEHFRLSPSNGHAAARNGALALGNSSDEVENSSKRVENGGKRVENGNERVENGGKLVGNDSKGVENGGEVAENNVNDEEPTRVGASIGTTKGLIPSDVGRKSTAITGNISDACTEKKVTSKSTEVHNFQESGTEIVFTSTYDNLNVAGSGASAAGAEMSAPAAVDGYAVPIAAECAAAPVAPATPVILESVTTNATVAAADDLPQLSEDVQNMCTSRATINFAPSNVSKNMVPSPSSSAKPKLPPKPSKISTPAAPADSGTKKNPISKPPVARKPVLPAYCKLRFPESSPKPVSTKNSRPPSTENRVGSSRSPEGSSVLSRRNSNSPSSRSPRTSPQLPRRFSQTTDGSSRGSSPCNARNNDSSDCAGKNLSDGDLAPKDISSPKQPPGGSPTPGRRYTSPKQSPSPSRKHSGSSRRSFESPPVCRRSWPAADRRSPPASSSQNGEATIFSRSHNSPPATSSRRSLEGCESGDRPNSRSQHSTSSSPSEDESLKDSTTGSPHRLSRSCTHTPSSSPSVARSVHVSRRTQASPTRHLSRRFEESPTRNCCRPRLLEGSAGEPSLRAASPSPTRTITSVITKTPATTTTISARSPRSIFSRNVEALHNGSPTYQPLKGNSISKCSSSSGVNHSDTAGARSLDAVSATKVGPGGAATPNGLSPASRKTPSHSPPMFQPAPKKSNTVSDFFSSTNGLHGREYEKRDGEQLPFVGNNPSGIPRGDQDAKPHHVLRTNRGSLDGDQRVLRSPLGQRQSPTPTHNKIGKPTPSSHESRPLHSSHVAQPPVLSLSKPRLVPRPSPTTTKPLPKPRPAHLSIKTPTPETVHCPPVTSCFAVFSTTSLSSPENSIHNSFSSSSHSSGSIPSRPCMSPSSTSSSCSDFSYAKPWKDNVVSPASFSLKLDKENDRNALNSPTESHKNISWRADAVTSGGRVSLVSAGGDADDESVMDVDQYSSMETDEAPYRGGIS</sequence>
<feature type="region of interest" description="Disordered" evidence="6">
    <location>
        <begin position="1077"/>
        <end position="1250"/>
    </location>
</feature>
<keyword evidence="4" id="KW-0418">Kinase</keyword>
<dbReference type="InterPro" id="IPR000719">
    <property type="entry name" value="Prot_kinase_dom"/>
</dbReference>
<feature type="compositionally biased region" description="Polar residues" evidence="6">
    <location>
        <begin position="774"/>
        <end position="796"/>
    </location>
</feature>
<dbReference type="PANTHER" id="PTHR24342">
    <property type="entry name" value="SERINE/THREONINE-PROTEIN KINASE 17"/>
    <property type="match status" value="1"/>
</dbReference>
<dbReference type="Pfam" id="PF00069">
    <property type="entry name" value="Pkinase"/>
    <property type="match status" value="2"/>
</dbReference>
<feature type="compositionally biased region" description="Polar residues" evidence="6">
    <location>
        <begin position="1111"/>
        <end position="1124"/>
    </location>
</feature>
<feature type="compositionally biased region" description="Basic and acidic residues" evidence="6">
    <location>
        <begin position="896"/>
        <end position="908"/>
    </location>
</feature>
<dbReference type="KEGG" id="hazt:108669131"/>
<dbReference type="GO" id="GO:0004674">
    <property type="term" value="F:protein serine/threonine kinase activity"/>
    <property type="evidence" value="ECO:0007669"/>
    <property type="project" value="UniProtKB-KW"/>
</dbReference>
<evidence type="ECO:0000313" key="8">
    <source>
        <dbReference type="Proteomes" id="UP000694843"/>
    </source>
</evidence>
<feature type="compositionally biased region" description="Low complexity" evidence="6">
    <location>
        <begin position="909"/>
        <end position="919"/>
    </location>
</feature>
<feature type="region of interest" description="Disordered" evidence="6">
    <location>
        <begin position="657"/>
        <end position="1004"/>
    </location>
</feature>
<feature type="region of interest" description="Disordered" evidence="6">
    <location>
        <begin position="1360"/>
        <end position="1396"/>
    </location>
</feature>
<dbReference type="GO" id="GO:0043065">
    <property type="term" value="P:positive regulation of apoptotic process"/>
    <property type="evidence" value="ECO:0007669"/>
    <property type="project" value="TreeGrafter"/>
</dbReference>
<dbReference type="InterPro" id="IPR011009">
    <property type="entry name" value="Kinase-like_dom_sf"/>
</dbReference>
<feature type="compositionally biased region" description="Polar residues" evidence="6">
    <location>
        <begin position="723"/>
        <end position="747"/>
    </location>
</feature>
<dbReference type="OrthoDB" id="74764at2759"/>
<dbReference type="GO" id="GO:0035556">
    <property type="term" value="P:intracellular signal transduction"/>
    <property type="evidence" value="ECO:0007669"/>
    <property type="project" value="TreeGrafter"/>
</dbReference>
<dbReference type="Proteomes" id="UP000694843">
    <property type="component" value="Unplaced"/>
</dbReference>
<dbReference type="GO" id="GO:0005524">
    <property type="term" value="F:ATP binding"/>
    <property type="evidence" value="ECO:0007669"/>
    <property type="project" value="UniProtKB-KW"/>
</dbReference>
<feature type="compositionally biased region" description="Polar residues" evidence="6">
    <location>
        <begin position="875"/>
        <end position="895"/>
    </location>
</feature>
<dbReference type="SMART" id="SM00220">
    <property type="entry name" value="S_TKc"/>
    <property type="match status" value="1"/>
</dbReference>
<feature type="compositionally biased region" description="Polar residues" evidence="6">
    <location>
        <begin position="938"/>
        <end position="950"/>
    </location>
</feature>
<feature type="compositionally biased region" description="Polar residues" evidence="6">
    <location>
        <begin position="1039"/>
        <end position="1049"/>
    </location>
</feature>
<feature type="compositionally biased region" description="Polar residues" evidence="6">
    <location>
        <begin position="1180"/>
        <end position="1189"/>
    </location>
</feature>
<dbReference type="SUPFAM" id="SSF56112">
    <property type="entry name" value="Protein kinase-like (PK-like)"/>
    <property type="match status" value="2"/>
</dbReference>
<feature type="region of interest" description="Disordered" evidence="6">
    <location>
        <begin position="453"/>
        <end position="522"/>
    </location>
</feature>
<evidence type="ECO:0000313" key="9">
    <source>
        <dbReference type="RefSeq" id="XP_047741696.1"/>
    </source>
</evidence>
<protein>
    <submittedName>
        <fullName evidence="9">Mucin-5AC-like</fullName>
    </submittedName>
</protein>
<evidence type="ECO:0000256" key="4">
    <source>
        <dbReference type="ARBA" id="ARBA00022777"/>
    </source>
</evidence>
<keyword evidence="8" id="KW-1185">Reference proteome</keyword>
<keyword evidence="5" id="KW-0067">ATP-binding</keyword>
<keyword evidence="3" id="KW-0547">Nucleotide-binding</keyword>
<organism evidence="8 9">
    <name type="scientific">Hyalella azteca</name>
    <name type="common">Amphipod</name>
    <dbReference type="NCBI Taxonomy" id="294128"/>
    <lineage>
        <taxon>Eukaryota</taxon>
        <taxon>Metazoa</taxon>
        <taxon>Ecdysozoa</taxon>
        <taxon>Arthropoda</taxon>
        <taxon>Crustacea</taxon>
        <taxon>Multicrustacea</taxon>
        <taxon>Malacostraca</taxon>
        <taxon>Eumalacostraca</taxon>
        <taxon>Peracarida</taxon>
        <taxon>Amphipoda</taxon>
        <taxon>Senticaudata</taxon>
        <taxon>Talitrida</taxon>
        <taxon>Talitroidea</taxon>
        <taxon>Hyalellidae</taxon>
        <taxon>Hyalella</taxon>
    </lineage>
</organism>
<proteinExistence type="predicted"/>
<feature type="domain" description="Protein kinase" evidence="7">
    <location>
        <begin position="1"/>
        <end position="390"/>
    </location>
</feature>
<evidence type="ECO:0000256" key="5">
    <source>
        <dbReference type="ARBA" id="ARBA00022840"/>
    </source>
</evidence>
<evidence type="ECO:0000256" key="1">
    <source>
        <dbReference type="ARBA" id="ARBA00022527"/>
    </source>
</evidence>
<accession>A0A979FYA1</accession>
<evidence type="ECO:0000256" key="6">
    <source>
        <dbReference type="SAM" id="MobiDB-lite"/>
    </source>
</evidence>
<name>A0A979FYA1_HYAAZ</name>
<dbReference type="RefSeq" id="XP_047741696.1">
    <property type="nucleotide sequence ID" value="XM_047885740.1"/>
</dbReference>
<evidence type="ECO:0000256" key="3">
    <source>
        <dbReference type="ARBA" id="ARBA00022741"/>
    </source>
</evidence>
<dbReference type="Gene3D" id="1.10.510.10">
    <property type="entry name" value="Transferase(Phosphotransferase) domain 1"/>
    <property type="match status" value="2"/>
</dbReference>
<feature type="compositionally biased region" description="Low complexity" evidence="6">
    <location>
        <begin position="858"/>
        <end position="874"/>
    </location>
</feature>
<dbReference type="GO" id="GO:0005634">
    <property type="term" value="C:nucleus"/>
    <property type="evidence" value="ECO:0007669"/>
    <property type="project" value="TreeGrafter"/>
</dbReference>
<feature type="region of interest" description="Disordered" evidence="6">
    <location>
        <begin position="1273"/>
        <end position="1299"/>
    </location>
</feature>
<reference evidence="9" key="1">
    <citation type="submission" date="2025-08" db="UniProtKB">
        <authorList>
            <consortium name="RefSeq"/>
        </authorList>
    </citation>
    <scope>IDENTIFICATION</scope>
    <source>
        <tissue evidence="9">Whole organism</tissue>
    </source>
</reference>
<feature type="compositionally biased region" description="Basic and acidic residues" evidence="6">
    <location>
        <begin position="1126"/>
        <end position="1136"/>
    </location>
</feature>
<keyword evidence="1" id="KW-0723">Serine/threonine-protein kinase</keyword>
<evidence type="ECO:0000256" key="2">
    <source>
        <dbReference type="ARBA" id="ARBA00022679"/>
    </source>
</evidence>
<feature type="compositionally biased region" description="Low complexity" evidence="6">
    <location>
        <begin position="748"/>
        <end position="773"/>
    </location>
</feature>
<feature type="region of interest" description="Disordered" evidence="6">
    <location>
        <begin position="1039"/>
        <end position="1065"/>
    </location>
</feature>
<dbReference type="GeneID" id="108669131"/>
<gene>
    <name evidence="9" type="primary">LOC108669131</name>
</gene>
<feature type="non-terminal residue" evidence="9">
    <location>
        <position position="1"/>
    </location>
</feature>